<dbReference type="InterPro" id="IPR015889">
    <property type="entry name" value="Intradiol_dOase_core"/>
</dbReference>
<keyword evidence="6" id="KW-0408">Iron</keyword>
<sequence>MRATTLSESHCDIKCRNATTPTAERFRKPSVRGYRTRGITMSNQRVVEVVEDLERLMLDFVRKHHITHAEYRAATDLIVAEVKAGEESLLLDVFLEAEATDVENESNSGSTLAIEGSFYLPGAPEVTGPAATMPHRPDEAGDALIFRGTVSGADGKPLAGAELDIWHADAEGLYSNIHPGIPDWNLRGRIKTDADGRFAVRTIVPPPYEIPKDGPTGIVLNALGRHFFRPAHIHLKLRHDGYVEHTSQLYFEGDEYLDNDVANAVRDGLVLRIESGEDAELAQRFGIAGTFNTATYDFVLVEEK</sequence>
<evidence type="ECO:0000313" key="7">
    <source>
        <dbReference type="EMBL" id="QHN38968.1"/>
    </source>
</evidence>
<evidence type="ECO:0000256" key="1">
    <source>
        <dbReference type="ARBA" id="ARBA00001965"/>
    </source>
</evidence>
<dbReference type="Pfam" id="PF04444">
    <property type="entry name" value="Dioxygenase_N"/>
    <property type="match status" value="1"/>
</dbReference>
<dbReference type="Gene3D" id="2.60.130.10">
    <property type="entry name" value="Aromatic compound dioxygenase"/>
    <property type="match status" value="1"/>
</dbReference>
<protein>
    <submittedName>
        <fullName evidence="7">Catechol 1,2-dioxygenase</fullName>
    </submittedName>
</protein>
<accession>A0A857M9N1</accession>
<dbReference type="PANTHER" id="PTHR33711">
    <property type="entry name" value="DIOXYGENASE, PUTATIVE (AFU_ORTHOLOGUE AFUA_2G02910)-RELATED"/>
    <property type="match status" value="1"/>
</dbReference>
<dbReference type="InterPro" id="IPR007535">
    <property type="entry name" value="Catechol_dOase_N"/>
</dbReference>
<keyword evidence="3" id="KW-0479">Metal-binding</keyword>
<dbReference type="GO" id="GO:0018576">
    <property type="term" value="F:catechol 1,2-dioxygenase activity"/>
    <property type="evidence" value="ECO:0007669"/>
    <property type="project" value="InterPro"/>
</dbReference>
<organism evidence="7">
    <name type="scientific">Gordonia amarae</name>
    <dbReference type="NCBI Taxonomy" id="36821"/>
    <lineage>
        <taxon>Bacteria</taxon>
        <taxon>Bacillati</taxon>
        <taxon>Actinomycetota</taxon>
        <taxon>Actinomycetes</taxon>
        <taxon>Mycobacteriales</taxon>
        <taxon>Gordoniaceae</taxon>
        <taxon>Gordonia</taxon>
    </lineage>
</organism>
<dbReference type="AlphaFoldDB" id="A0A857M9N1"/>
<reference evidence="7" key="1">
    <citation type="journal article" date="2021" name="Nat. Microbiol.">
        <title>Cocultivation of an ultrasmall environmental parasitic bacterium with lytic ability against bacteria associated with wastewater foams.</title>
        <authorList>
            <person name="Batinovic S."/>
            <person name="Rose J.J.A."/>
            <person name="Ratcliffe J."/>
            <person name="Seviour R.J."/>
            <person name="Petrovski S."/>
        </authorList>
    </citation>
    <scope>NUCLEOTIDE SEQUENCE</scope>
    <source>
        <strain evidence="7">CON44</strain>
    </source>
</reference>
<comment type="cofactor">
    <cofactor evidence="1">
        <name>Fe(3+)</name>
        <dbReference type="ChEBI" id="CHEBI:29034"/>
    </cofactor>
</comment>
<dbReference type="SUPFAM" id="SSF49482">
    <property type="entry name" value="Aromatic compound dioxygenase"/>
    <property type="match status" value="1"/>
</dbReference>
<dbReference type="InterPro" id="IPR000627">
    <property type="entry name" value="Intradiol_dOase_C"/>
</dbReference>
<evidence type="ECO:0000256" key="5">
    <source>
        <dbReference type="ARBA" id="ARBA00023002"/>
    </source>
</evidence>
<comment type="similarity">
    <text evidence="2">Belongs to the intradiol ring-cleavage dioxygenase family.</text>
</comment>
<gene>
    <name evidence="7" type="ORF">GII30_07110</name>
</gene>
<proteinExistence type="inferred from homology"/>
<evidence type="ECO:0000256" key="3">
    <source>
        <dbReference type="ARBA" id="ARBA00022723"/>
    </source>
</evidence>
<dbReference type="GO" id="GO:0008199">
    <property type="term" value="F:ferric iron binding"/>
    <property type="evidence" value="ECO:0007669"/>
    <property type="project" value="InterPro"/>
</dbReference>
<evidence type="ECO:0000256" key="4">
    <source>
        <dbReference type="ARBA" id="ARBA00022964"/>
    </source>
</evidence>
<keyword evidence="4" id="KW-0223">Dioxygenase</keyword>
<dbReference type="EMBL" id="CP045810">
    <property type="protein sequence ID" value="QHN38968.1"/>
    <property type="molecule type" value="Genomic_DNA"/>
</dbReference>
<dbReference type="Pfam" id="PF00775">
    <property type="entry name" value="Dioxygenase_C"/>
    <property type="match status" value="1"/>
</dbReference>
<keyword evidence="5" id="KW-0560">Oxidoreductase</keyword>
<evidence type="ECO:0000256" key="6">
    <source>
        <dbReference type="ARBA" id="ARBA00023004"/>
    </source>
</evidence>
<dbReference type="InterPro" id="IPR050770">
    <property type="entry name" value="Intradiol_RC_Dioxygenase"/>
</dbReference>
<dbReference type="PROSITE" id="PS00083">
    <property type="entry name" value="INTRADIOL_DIOXYGENAS"/>
    <property type="match status" value="1"/>
</dbReference>
<evidence type="ECO:0000256" key="2">
    <source>
        <dbReference type="ARBA" id="ARBA00007825"/>
    </source>
</evidence>
<dbReference type="PANTHER" id="PTHR33711:SF7">
    <property type="entry name" value="INTRADIOL RING-CLEAVAGE DIOXYGENASES DOMAIN-CONTAINING PROTEIN-RELATED"/>
    <property type="match status" value="1"/>
</dbReference>
<dbReference type="GO" id="GO:0009712">
    <property type="term" value="P:catechol-containing compound metabolic process"/>
    <property type="evidence" value="ECO:0007669"/>
    <property type="project" value="InterPro"/>
</dbReference>
<name>A0A857M9N1_9ACTN</name>